<reference evidence="1" key="1">
    <citation type="submission" date="2022-07" db="EMBL/GenBank/DDBJ databases">
        <title>Phylogenomic reconstructions and comparative analyses of Kickxellomycotina fungi.</title>
        <authorList>
            <person name="Reynolds N.K."/>
            <person name="Stajich J.E."/>
            <person name="Barry K."/>
            <person name="Grigoriev I.V."/>
            <person name="Crous P."/>
            <person name="Smith M.E."/>
        </authorList>
    </citation>
    <scope>NUCLEOTIDE SEQUENCE</scope>
    <source>
        <strain evidence="1">NRRL 5244</strain>
    </source>
</reference>
<accession>A0ACC1J502</accession>
<evidence type="ECO:0000313" key="1">
    <source>
        <dbReference type="EMBL" id="KAJ1937844.1"/>
    </source>
</evidence>
<evidence type="ECO:0000313" key="2">
    <source>
        <dbReference type="Proteomes" id="UP001150603"/>
    </source>
</evidence>
<organism evidence="1 2">
    <name type="scientific">Linderina macrospora</name>
    <dbReference type="NCBI Taxonomy" id="4868"/>
    <lineage>
        <taxon>Eukaryota</taxon>
        <taxon>Fungi</taxon>
        <taxon>Fungi incertae sedis</taxon>
        <taxon>Zoopagomycota</taxon>
        <taxon>Kickxellomycotina</taxon>
        <taxon>Kickxellomycetes</taxon>
        <taxon>Kickxellales</taxon>
        <taxon>Kickxellaceae</taxon>
        <taxon>Linderina</taxon>
    </lineage>
</organism>
<gene>
    <name evidence="1" type="ORF">FBU59_004635</name>
</gene>
<dbReference type="Proteomes" id="UP001150603">
    <property type="component" value="Unassembled WGS sequence"/>
</dbReference>
<sequence>IAGAAMNEKNFLNNNVFQPQVLSALKRSIKRISHLPPDPSWGLDMDKIMRSRQICEIEEAYLCKINGYKDLEEYYVTSSSSNYVDSIRIPYLAINSLDDRIAPAAGIPVNKFKQNPYLSLALVPHGGHLAFLTGTFSPKFWFIKPIQEFTTAMAKL</sequence>
<keyword evidence="2" id="KW-1185">Reference proteome</keyword>
<comment type="caution">
    <text evidence="1">The sequence shown here is derived from an EMBL/GenBank/DDBJ whole genome shotgun (WGS) entry which is preliminary data.</text>
</comment>
<name>A0ACC1J502_9FUNG</name>
<proteinExistence type="predicted"/>
<protein>
    <submittedName>
        <fullName evidence="1">Uncharacterized protein</fullName>
    </submittedName>
</protein>
<dbReference type="EMBL" id="JANBPW010003375">
    <property type="protein sequence ID" value="KAJ1937844.1"/>
    <property type="molecule type" value="Genomic_DNA"/>
</dbReference>
<feature type="non-terminal residue" evidence="1">
    <location>
        <position position="1"/>
    </location>
</feature>